<protein>
    <submittedName>
        <fullName evidence="2">Uncharacterized protein</fullName>
    </submittedName>
</protein>
<name>A0A318ENW8_9FIRM</name>
<feature type="coiled-coil region" evidence="1">
    <location>
        <begin position="30"/>
        <end position="57"/>
    </location>
</feature>
<comment type="caution">
    <text evidence="2">The sequence shown here is derived from an EMBL/GenBank/DDBJ whole genome shotgun (WGS) entry which is preliminary data.</text>
</comment>
<accession>A0A318ENW8</accession>
<reference evidence="2 3" key="1">
    <citation type="submission" date="2018-05" db="EMBL/GenBank/DDBJ databases">
        <title>Genomic Encyclopedia of Type Strains, Phase IV (KMG-IV): sequencing the most valuable type-strain genomes for metagenomic binning, comparative biology and taxonomic classification.</title>
        <authorList>
            <person name="Goeker M."/>
        </authorList>
    </citation>
    <scope>NUCLEOTIDE SEQUENCE [LARGE SCALE GENOMIC DNA]</scope>
    <source>
        <strain evidence="2 3">DSM 28816</strain>
    </source>
</reference>
<sequence length="395" mass="46098">MRRRELLTVLILILFGISGCSRSSQNIQPAEASEINATTLEQNIDEESKKIAMLYQDIYEKAVNENKLGSLGVVQNIANRLGEYGYAAIDTENQNQINMLHPELIEQFIKKVEDKQEGEATFFSIIESGGFIRFDLETSEGKVYVTRSVLNWEDGIPIVSYKDCYEAYDWVYSENGYLFFEEYFPPGYDGAPGYTAVRVKSLDEKCRELNRQYILPIGYGSNNMFILNWSEDNFDTLNFYDLFDILYPYVYKNPTPYVKSLEGEIYHVPKDEFEKVIQSYFEIDSDALQAKTRYLKQNQVYEYRTRGFYDCACTPNIPYPEVISYQENEDGTIKLTVNVVWPEEHLAEAFCHEVVIRPLEDGKLQYVSNRVIQSEKNVEPTWYTEKFTDEEWEEQ</sequence>
<organism evidence="2 3">
    <name type="scientific">Lachnotalea glycerini</name>
    <dbReference type="NCBI Taxonomy" id="1763509"/>
    <lineage>
        <taxon>Bacteria</taxon>
        <taxon>Bacillati</taxon>
        <taxon>Bacillota</taxon>
        <taxon>Clostridia</taxon>
        <taxon>Lachnospirales</taxon>
        <taxon>Lachnospiraceae</taxon>
        <taxon>Lachnotalea</taxon>
    </lineage>
</organism>
<dbReference type="EMBL" id="QICS01000005">
    <property type="protein sequence ID" value="PXV90230.1"/>
    <property type="molecule type" value="Genomic_DNA"/>
</dbReference>
<dbReference type="Pfam" id="PF19546">
    <property type="entry name" value="DUF6070"/>
    <property type="match status" value="1"/>
</dbReference>
<keyword evidence="1" id="KW-0175">Coiled coil</keyword>
<dbReference type="AlphaFoldDB" id="A0A318ENW8"/>
<dbReference type="InterPro" id="IPR045714">
    <property type="entry name" value="DUF6070"/>
</dbReference>
<gene>
    <name evidence="2" type="ORF">C8E03_105138</name>
</gene>
<evidence type="ECO:0000313" key="3">
    <source>
        <dbReference type="Proteomes" id="UP000247523"/>
    </source>
</evidence>
<proteinExistence type="predicted"/>
<evidence type="ECO:0000256" key="1">
    <source>
        <dbReference type="SAM" id="Coils"/>
    </source>
</evidence>
<dbReference type="PROSITE" id="PS51257">
    <property type="entry name" value="PROKAR_LIPOPROTEIN"/>
    <property type="match status" value="1"/>
</dbReference>
<evidence type="ECO:0000313" key="2">
    <source>
        <dbReference type="EMBL" id="PXV90230.1"/>
    </source>
</evidence>
<dbReference type="Proteomes" id="UP000247523">
    <property type="component" value="Unassembled WGS sequence"/>
</dbReference>
<dbReference type="RefSeq" id="WP_110291123.1">
    <property type="nucleotide sequence ID" value="NZ_QICS01000005.1"/>
</dbReference>